<dbReference type="Pfam" id="PF13715">
    <property type="entry name" value="CarbopepD_reg_2"/>
    <property type="match status" value="1"/>
</dbReference>
<keyword evidence="6" id="KW-0408">Iron</keyword>
<dbReference type="EMBL" id="BMKM01000001">
    <property type="protein sequence ID" value="GGE12295.1"/>
    <property type="molecule type" value="Genomic_DNA"/>
</dbReference>
<dbReference type="Pfam" id="PF00593">
    <property type="entry name" value="TonB_dep_Rec_b-barrel"/>
    <property type="match status" value="1"/>
</dbReference>
<dbReference type="InterPro" id="IPR012910">
    <property type="entry name" value="Plug_dom"/>
</dbReference>
<comment type="subcellular location">
    <subcellularLocation>
        <location evidence="1 10">Cell outer membrane</location>
        <topology evidence="1 10">Multi-pass membrane protein</topology>
    </subcellularLocation>
</comment>
<evidence type="ECO:0000256" key="2">
    <source>
        <dbReference type="ARBA" id="ARBA00022448"/>
    </source>
</evidence>
<evidence type="ECO:0000256" key="4">
    <source>
        <dbReference type="ARBA" id="ARBA00022496"/>
    </source>
</evidence>
<evidence type="ECO:0000259" key="12">
    <source>
        <dbReference type="SMART" id="SM00965"/>
    </source>
</evidence>
<comment type="similarity">
    <text evidence="10 11">Belongs to the TonB-dependent receptor family.</text>
</comment>
<evidence type="ECO:0000256" key="1">
    <source>
        <dbReference type="ARBA" id="ARBA00004571"/>
    </source>
</evidence>
<evidence type="ECO:0000313" key="13">
    <source>
        <dbReference type="EMBL" id="GGE12295.1"/>
    </source>
</evidence>
<keyword evidence="2 10" id="KW-0813">Transport</keyword>
<dbReference type="InterPro" id="IPR037066">
    <property type="entry name" value="Plug_dom_sf"/>
</dbReference>
<comment type="caution">
    <text evidence="13">The sequence shown here is derived from an EMBL/GenBank/DDBJ whole genome shotgun (WGS) entry which is preliminary data.</text>
</comment>
<keyword evidence="9 10" id="KW-0998">Cell outer membrane</keyword>
<name>A0A8H9FWS3_9SPHI</name>
<keyword evidence="4" id="KW-0406">Ion transport</keyword>
<keyword evidence="4" id="KW-0410">Iron transport</keyword>
<organism evidence="13 14">
    <name type="scientific">Sphingobacterium cellulitidis</name>
    <dbReference type="NCBI Taxonomy" id="1768011"/>
    <lineage>
        <taxon>Bacteria</taxon>
        <taxon>Pseudomonadati</taxon>
        <taxon>Bacteroidota</taxon>
        <taxon>Sphingobacteriia</taxon>
        <taxon>Sphingobacteriales</taxon>
        <taxon>Sphingobacteriaceae</taxon>
        <taxon>Sphingobacterium</taxon>
    </lineage>
</organism>
<evidence type="ECO:0000256" key="7">
    <source>
        <dbReference type="ARBA" id="ARBA00023077"/>
    </source>
</evidence>
<evidence type="ECO:0000313" key="14">
    <source>
        <dbReference type="Proteomes" id="UP000614460"/>
    </source>
</evidence>
<dbReference type="InterPro" id="IPR036942">
    <property type="entry name" value="Beta-barrel_TonB_sf"/>
</dbReference>
<reference evidence="13" key="1">
    <citation type="journal article" date="2014" name="Int. J. Syst. Evol. Microbiol.">
        <title>Complete genome sequence of Corynebacterium casei LMG S-19264T (=DSM 44701T), isolated from a smear-ripened cheese.</title>
        <authorList>
            <consortium name="US DOE Joint Genome Institute (JGI-PGF)"/>
            <person name="Walter F."/>
            <person name="Albersmeier A."/>
            <person name="Kalinowski J."/>
            <person name="Ruckert C."/>
        </authorList>
    </citation>
    <scope>NUCLEOTIDE SEQUENCE</scope>
    <source>
        <strain evidence="13">CGMCC 1.15966</strain>
    </source>
</reference>
<dbReference type="Gene3D" id="2.60.40.1120">
    <property type="entry name" value="Carboxypeptidase-like, regulatory domain"/>
    <property type="match status" value="1"/>
</dbReference>
<dbReference type="Gene3D" id="2.170.130.10">
    <property type="entry name" value="TonB-dependent receptor, plug domain"/>
    <property type="match status" value="1"/>
</dbReference>
<evidence type="ECO:0000256" key="11">
    <source>
        <dbReference type="RuleBase" id="RU003357"/>
    </source>
</evidence>
<reference evidence="13" key="2">
    <citation type="submission" date="2020-09" db="EMBL/GenBank/DDBJ databases">
        <authorList>
            <person name="Sun Q."/>
            <person name="Zhou Y."/>
        </authorList>
    </citation>
    <scope>NUCLEOTIDE SEQUENCE</scope>
    <source>
        <strain evidence="13">CGMCC 1.15966</strain>
    </source>
</reference>
<dbReference type="SUPFAM" id="SSF56935">
    <property type="entry name" value="Porins"/>
    <property type="match status" value="1"/>
</dbReference>
<dbReference type="InterPro" id="IPR023997">
    <property type="entry name" value="TonB-dep_OMP_SusC/RagA_CS"/>
</dbReference>
<keyword evidence="14" id="KW-1185">Reference proteome</keyword>
<dbReference type="RefSeq" id="WP_182497737.1">
    <property type="nucleotide sequence ID" value="NZ_BMKM01000001.1"/>
</dbReference>
<dbReference type="FunFam" id="2.170.130.10:FF:000024">
    <property type="entry name" value="Outer membrane protein"/>
    <property type="match status" value="1"/>
</dbReference>
<dbReference type="PROSITE" id="PS52016">
    <property type="entry name" value="TONB_DEPENDENT_REC_3"/>
    <property type="match status" value="1"/>
</dbReference>
<dbReference type="SMART" id="SM00965">
    <property type="entry name" value="STN"/>
    <property type="match status" value="1"/>
</dbReference>
<dbReference type="SUPFAM" id="SSF49464">
    <property type="entry name" value="Carboxypeptidase regulatory domain-like"/>
    <property type="match status" value="1"/>
</dbReference>
<evidence type="ECO:0000256" key="6">
    <source>
        <dbReference type="ARBA" id="ARBA00023004"/>
    </source>
</evidence>
<keyword evidence="8 10" id="KW-0472">Membrane</keyword>
<keyword evidence="5 10" id="KW-0812">Transmembrane</keyword>
<dbReference type="InterPro" id="IPR039426">
    <property type="entry name" value="TonB-dep_rcpt-like"/>
</dbReference>
<proteinExistence type="inferred from homology"/>
<dbReference type="InterPro" id="IPR008969">
    <property type="entry name" value="CarboxyPept-like_regulatory"/>
</dbReference>
<dbReference type="InterPro" id="IPR000531">
    <property type="entry name" value="Beta-barrel_TonB"/>
</dbReference>
<feature type="domain" description="Secretin/TonB short N-terminal" evidence="12">
    <location>
        <begin position="71"/>
        <end position="122"/>
    </location>
</feature>
<protein>
    <submittedName>
        <fullName evidence="13">SusC/RagA family TonB-linked outer membrane protein</fullName>
    </submittedName>
</protein>
<dbReference type="Gene3D" id="3.55.50.30">
    <property type="match status" value="1"/>
</dbReference>
<evidence type="ECO:0000256" key="8">
    <source>
        <dbReference type="ARBA" id="ARBA00023136"/>
    </source>
</evidence>
<evidence type="ECO:0000256" key="9">
    <source>
        <dbReference type="ARBA" id="ARBA00023237"/>
    </source>
</evidence>
<gene>
    <name evidence="13" type="ORF">GCM10011516_07590</name>
</gene>
<dbReference type="InterPro" id="IPR011662">
    <property type="entry name" value="Secretin/TonB_short_N"/>
</dbReference>
<evidence type="ECO:0000256" key="3">
    <source>
        <dbReference type="ARBA" id="ARBA00022452"/>
    </source>
</evidence>
<dbReference type="Proteomes" id="UP000614460">
    <property type="component" value="Unassembled WGS sequence"/>
</dbReference>
<dbReference type="Pfam" id="PF07660">
    <property type="entry name" value="STN"/>
    <property type="match status" value="1"/>
</dbReference>
<dbReference type="NCBIfam" id="TIGR04057">
    <property type="entry name" value="SusC_RagA_signa"/>
    <property type="match status" value="1"/>
</dbReference>
<evidence type="ECO:0000256" key="5">
    <source>
        <dbReference type="ARBA" id="ARBA00022692"/>
    </source>
</evidence>
<dbReference type="Gene3D" id="2.40.170.20">
    <property type="entry name" value="TonB-dependent receptor, beta-barrel domain"/>
    <property type="match status" value="1"/>
</dbReference>
<keyword evidence="3 10" id="KW-1134">Transmembrane beta strand</keyword>
<sequence length="1170" mass="130668">MNKKFLTHFQSCRKFGSLPFLKVSKASKLAIVISCLALNGFALGFSQTISLNLKNASTKQALNEIRKKSGFQIVYNESLLSKSTKVTIVDSKITLQTALNKALAGQDVTYEVKDKVILLKPISKTSNIEILPGSNKTVQQLAVKGRVVNKEGQPIASATVTEKGTNNRTLTNEQGDFSLTVSGADAVLEITSIGFSPQTVSASGQNISVTLVEQENQMDEVVVVGYGQQKKVNLTGAVSTVSAKELEARPVQNTGQALQGLVPGLNVQTGGLGGELNQTMNVNIRGAGTIGVGSSSSVLVLIDGMEGDMNALNPNDIENITVLKDAAASSIYGSRAPFGVILITTKSGKAGKTLVNYNNNVRLSKPRGLPTMLDSRTFAYYFNEIKSNDGEQAVFSQEVLDRITAYQKGEITTVSTPAGNGKWEYYGGSNGNTNWFDEIYKDFSPSHEHTLSANGGTEKVQFYSSLNFMDQNGLNKYADDRFKRYSFSNKVSVKLHDKIDLMSNTRFVREDYGKASHMNDLYYHNIARRWPTIPVRDDNGHFSDPSELAQMTEGGRSKLVKDFLYQQLQLAIRPLENWNITGNVNYRITNHNGHNEILRSFGYDKDNNPYPLAVGYNSAGYTSVSEFNRKDEYFSTNLFTDYSLKVADDHNFKFLLGFNSELNKYSTLNGSMSDLISDNVPTLNTATLNPLTSGQYQHWATAGFFGRFNYNYKEKYLFEANGRYDGSSRFPKDLRWNLFPSFSAGWNVANEDFWKWDESISVFKLRASYGELGNQYTDNWYPFYPTLPFTVNGNTWLLNGQKQNYSSSPGLIASTLTWERISSWNVGFDLQALDNRLGMVFELYQRNTYNMIGPAPELPVILGTGVPRLNNAEMNSKGFELELNWKDNIGNFNYAVRGVLSDDKQTVTEYPNLTGTLDTWYNGRRVGELWGYTTLGIAKTQQEMDAHLSHTKQNFASQWQSGDIMYQDLNADGLISAGANTINEHGDLTIIGNTQPRLRYSLDLNGSYKGFDFRVFFQGVGKRDYMPNGPYFWGANGGMWQSAGFEENLDFFRDENSVMVQNGVLGQNLDSYLPRPYFNTNKNQYTQTRYLQNAAYLRLKNAQIGYNFNSAKLNQIGISKIRLYLSGENLLTFTKMAKVFDPETVGLGGWNDGKTYPFSTVYSFGLNVNF</sequence>
<dbReference type="GO" id="GO:0009279">
    <property type="term" value="C:cell outer membrane"/>
    <property type="evidence" value="ECO:0007669"/>
    <property type="project" value="UniProtKB-SubCell"/>
</dbReference>
<dbReference type="AlphaFoldDB" id="A0A8H9FWS3"/>
<accession>A0A8H9FWS3</accession>
<dbReference type="InterPro" id="IPR023996">
    <property type="entry name" value="TonB-dep_OMP_SusC/RagA"/>
</dbReference>
<dbReference type="NCBIfam" id="TIGR04056">
    <property type="entry name" value="OMP_RagA_SusC"/>
    <property type="match status" value="1"/>
</dbReference>
<keyword evidence="7 11" id="KW-0798">TonB box</keyword>
<dbReference type="Pfam" id="PF07715">
    <property type="entry name" value="Plug"/>
    <property type="match status" value="1"/>
</dbReference>
<dbReference type="GO" id="GO:0006826">
    <property type="term" value="P:iron ion transport"/>
    <property type="evidence" value="ECO:0007669"/>
    <property type="project" value="UniProtKB-KW"/>
</dbReference>
<evidence type="ECO:0000256" key="10">
    <source>
        <dbReference type="PROSITE-ProRule" id="PRU01360"/>
    </source>
</evidence>